<reference evidence="1 2" key="1">
    <citation type="submission" date="2015-11" db="EMBL/GenBank/DDBJ databases">
        <title>Evidence for parallel genomic evolution in an endosymbiosis of termite gut flagellates.</title>
        <authorList>
            <person name="Zheng H."/>
        </authorList>
    </citation>
    <scope>NUCLEOTIDE SEQUENCE [LARGE SCALE GENOMIC DNA]</scope>
    <source>
        <strain evidence="1 2">CET450</strain>
    </source>
</reference>
<protein>
    <submittedName>
        <fullName evidence="1">Uncharacterized protein</fullName>
    </submittedName>
</protein>
<name>A0A1E5IKT7_ENDTX</name>
<dbReference type="Pfam" id="PF09491">
    <property type="entry name" value="RE_AlwI"/>
    <property type="match status" value="1"/>
</dbReference>
<accession>A0A1E5IKT7</accession>
<organism evidence="1 2">
    <name type="scientific">Endomicrobium trichonymphae</name>
    <dbReference type="NCBI Taxonomy" id="1408204"/>
    <lineage>
        <taxon>Bacteria</taxon>
        <taxon>Pseudomonadati</taxon>
        <taxon>Elusimicrobiota</taxon>
        <taxon>Endomicrobiia</taxon>
        <taxon>Endomicrobiales</taxon>
        <taxon>Endomicrobiaceae</taxon>
        <taxon>Candidatus Endomicrobiellum</taxon>
    </lineage>
</organism>
<dbReference type="InterPro" id="IPR018573">
    <property type="entry name" value="Restrct_endonuc_II_AlwI"/>
</dbReference>
<sequence length="141" mass="16839">MDNFQNHKEVGFEKGWASRFDVWFKIAKGLGFVWCFLREKIVFSESGKMLLDKEKPKDELMVFANVFAKYQRGNPFRRMLNKNILLVLLLKTIKLLNNNNNIGISKREIPLFLYWRNDSAESLYIEIKNIRKNMVFLQVMR</sequence>
<keyword evidence="2" id="KW-1185">Reference proteome</keyword>
<evidence type="ECO:0000313" key="2">
    <source>
        <dbReference type="Proteomes" id="UP000095237"/>
    </source>
</evidence>
<dbReference type="EMBL" id="LNVX01000234">
    <property type="protein sequence ID" value="OEG71119.1"/>
    <property type="molecule type" value="Genomic_DNA"/>
</dbReference>
<proteinExistence type="predicted"/>
<comment type="caution">
    <text evidence="1">The sequence shown here is derived from an EMBL/GenBank/DDBJ whole genome shotgun (WGS) entry which is preliminary data.</text>
</comment>
<evidence type="ECO:0000313" key="1">
    <source>
        <dbReference type="EMBL" id="OEG71119.1"/>
    </source>
</evidence>
<dbReference type="AlphaFoldDB" id="A0A1E5IKT7"/>
<gene>
    <name evidence="1" type="ORF">ATZ36_16310</name>
</gene>
<dbReference type="Proteomes" id="UP000095237">
    <property type="component" value="Unassembled WGS sequence"/>
</dbReference>